<dbReference type="RefSeq" id="WP_160621847.1">
    <property type="nucleotide sequence ID" value="NZ_CP028271.1"/>
</dbReference>
<dbReference type="EMBL" id="CP028271">
    <property type="protein sequence ID" value="QHM71921.1"/>
    <property type="molecule type" value="Genomic_DNA"/>
</dbReference>
<gene>
    <name evidence="2" type="ORF">C7M51_02214</name>
</gene>
<name>A0A6P1Q0H8_9GAMM</name>
<evidence type="ECO:0000259" key="1">
    <source>
        <dbReference type="Pfam" id="PF06812"/>
    </source>
</evidence>
<dbReference type="PANTHER" id="PTHR37024:SF5">
    <property type="entry name" value="IMPA N-TERMINAL DOMAIN-CONTAINING PROTEIN"/>
    <property type="match status" value="1"/>
</dbReference>
<sequence>MTTLNTLLNLCGEEPQTLMLHMQDALDLWESWLVPISEPRPTGEDIGYDDDFQLIREEVNKLSGINSELICTLAEKLLVQSSKDIRVAAFYVWARLQQDGEAGFIQGLSLLAALLKRYQNDLYPKREKQRKAALDWLAGSRVLDTLSLHPEVSKEEFTQEVGALALIAQVTESWDSAAQPELGALYRALENRMAQSGGMNTLVPQNSSSDEQLKASGTVFNAQATTIASGRELMEQARQLANYLRDQPEGWLSAHRLMKSVRWDTLHQLPALDAQGRTRLAPPKAEYRAQLKRLYLQQSWLELMEQGDRMFAEGVNHLWFDLQWYLHQALSRFGGAYEAWAEIVRRDLQGLLSRLPGVESLAWNDGSPFADEATLNWINQQVLDNLNSWGSEAETVQSPAQDDILLLEPEALAIADKEGIEAALGWLQHRPEAERARNRWLLRLLMARIAEQYGKNELAAHILNELDGAATRITLAQWEPGLAFEVKARALRLLRLKASRSESDKQRLQPQMDALLNGLIQLDPVRAAVLCG</sequence>
<dbReference type="Pfam" id="PF16989">
    <property type="entry name" value="T6SS_VasJ"/>
    <property type="match status" value="1"/>
</dbReference>
<dbReference type="AlphaFoldDB" id="A0A6P1Q0H8"/>
<dbReference type="OrthoDB" id="1522895at2"/>
<dbReference type="KEGG" id="mint:C7M51_02214"/>
<protein>
    <recommendedName>
        <fullName evidence="1">ImpA N-terminal domain-containing protein</fullName>
    </recommendedName>
</protein>
<dbReference type="InterPro" id="IPR010657">
    <property type="entry name" value="ImpA_N"/>
</dbReference>
<evidence type="ECO:0000313" key="3">
    <source>
        <dbReference type="Proteomes" id="UP000464053"/>
    </source>
</evidence>
<dbReference type="Proteomes" id="UP000464053">
    <property type="component" value="Chromosome"/>
</dbReference>
<keyword evidence="3" id="KW-1185">Reference proteome</keyword>
<feature type="domain" description="ImpA N-terminal" evidence="1">
    <location>
        <begin position="34"/>
        <end position="138"/>
    </location>
</feature>
<proteinExistence type="predicted"/>
<accession>A0A6P1Q0H8</accession>
<evidence type="ECO:0000313" key="2">
    <source>
        <dbReference type="EMBL" id="QHM71921.1"/>
    </source>
</evidence>
<dbReference type="InterPro" id="IPR017739">
    <property type="entry name" value="T6SS-assoc_VCA0119"/>
</dbReference>
<dbReference type="PANTHER" id="PTHR37024">
    <property type="entry name" value="TYPE VI SECRETION SYSTEM DUF2094 AND IMPA-RELATED DOMAIN PROTEIN"/>
    <property type="match status" value="1"/>
</dbReference>
<dbReference type="Pfam" id="PF06812">
    <property type="entry name" value="ImpA_N"/>
    <property type="match status" value="1"/>
</dbReference>
<reference evidence="2 3" key="1">
    <citation type="submission" date="2018-03" db="EMBL/GenBank/DDBJ databases">
        <title>Pantoea intestinalis SRCM103226 isolated form the mealworm.</title>
        <authorList>
            <person name="Jeong D.-Y."/>
            <person name="Kim J.W."/>
        </authorList>
    </citation>
    <scope>NUCLEOTIDE SEQUENCE [LARGE SCALE GENOMIC DNA]</scope>
    <source>
        <strain evidence="2 3">SRCM103226</strain>
    </source>
</reference>
<organism evidence="2 3">
    <name type="scientific">Mixta intestinalis</name>
    <dbReference type="NCBI Taxonomy" id="1615494"/>
    <lineage>
        <taxon>Bacteria</taxon>
        <taxon>Pseudomonadati</taxon>
        <taxon>Pseudomonadota</taxon>
        <taxon>Gammaproteobacteria</taxon>
        <taxon>Enterobacterales</taxon>
        <taxon>Erwiniaceae</taxon>
        <taxon>Mixta</taxon>
    </lineage>
</organism>
<dbReference type="NCBIfam" id="TIGR03362">
    <property type="entry name" value="VI_chp_7"/>
    <property type="match status" value="1"/>
</dbReference>